<evidence type="ECO:0000313" key="4">
    <source>
        <dbReference type="EMBL" id="MBB3893050.1"/>
    </source>
</evidence>
<dbReference type="SUPFAM" id="SSF111369">
    <property type="entry name" value="HlyD-like secretion proteins"/>
    <property type="match status" value="1"/>
</dbReference>
<name>A0A840A660_9CAUL</name>
<dbReference type="GO" id="GO:0015679">
    <property type="term" value="P:plasma membrane copper ion transport"/>
    <property type="evidence" value="ECO:0007669"/>
    <property type="project" value="TreeGrafter"/>
</dbReference>
<dbReference type="PANTHER" id="PTHR30097:SF4">
    <property type="entry name" value="SLR6042 PROTEIN"/>
    <property type="match status" value="1"/>
</dbReference>
<dbReference type="PROSITE" id="PS51318">
    <property type="entry name" value="TAT"/>
    <property type="match status" value="1"/>
</dbReference>
<proteinExistence type="inferred from homology"/>
<gene>
    <name evidence="4" type="ORF">GGQ61_003788</name>
</gene>
<dbReference type="Gene3D" id="2.40.30.170">
    <property type="match status" value="1"/>
</dbReference>
<dbReference type="InterPro" id="IPR006143">
    <property type="entry name" value="RND_pump_MFP"/>
</dbReference>
<feature type="domain" description="CzcB-like C-terminal circularly permuted SH3-like" evidence="3">
    <location>
        <begin position="310"/>
        <end position="369"/>
    </location>
</feature>
<dbReference type="FunFam" id="2.40.420.20:FF:000006">
    <property type="entry name" value="RND family efflux transporter MFP subunit"/>
    <property type="match status" value="1"/>
</dbReference>
<dbReference type="Gene3D" id="1.10.287.470">
    <property type="entry name" value="Helix hairpin bin"/>
    <property type="match status" value="1"/>
</dbReference>
<accession>A0A840A660</accession>
<dbReference type="InterPro" id="IPR006311">
    <property type="entry name" value="TAT_signal"/>
</dbReference>
<dbReference type="Gene3D" id="2.40.50.100">
    <property type="match status" value="1"/>
</dbReference>
<evidence type="ECO:0000313" key="5">
    <source>
        <dbReference type="Proteomes" id="UP000530564"/>
    </source>
</evidence>
<dbReference type="GO" id="GO:0060003">
    <property type="term" value="P:copper ion export"/>
    <property type="evidence" value="ECO:0007669"/>
    <property type="project" value="TreeGrafter"/>
</dbReference>
<comment type="similarity">
    <text evidence="1">Belongs to the membrane fusion protein (MFP) (TC 8.A.1) family.</text>
</comment>
<dbReference type="PANTHER" id="PTHR30097">
    <property type="entry name" value="CATION EFFLUX SYSTEM PROTEIN CUSB"/>
    <property type="match status" value="1"/>
</dbReference>
<evidence type="ECO:0000259" key="3">
    <source>
        <dbReference type="Pfam" id="PF25975"/>
    </source>
</evidence>
<dbReference type="InterPro" id="IPR051909">
    <property type="entry name" value="MFP_Cation_Efflux"/>
</dbReference>
<protein>
    <submittedName>
        <fullName evidence="4">Cobalt-zinc-cadmium efflux system membrane fusion protein</fullName>
    </submittedName>
</protein>
<dbReference type="GO" id="GO:0030313">
    <property type="term" value="C:cell envelope"/>
    <property type="evidence" value="ECO:0007669"/>
    <property type="project" value="TreeGrafter"/>
</dbReference>
<dbReference type="RefSeq" id="WP_246371092.1">
    <property type="nucleotide sequence ID" value="NZ_JACIDK010000007.1"/>
</dbReference>
<dbReference type="NCBIfam" id="TIGR01730">
    <property type="entry name" value="RND_mfp"/>
    <property type="match status" value="1"/>
</dbReference>
<dbReference type="InterPro" id="IPR058649">
    <property type="entry name" value="CzcB_C"/>
</dbReference>
<dbReference type="EMBL" id="JACIDK010000007">
    <property type="protein sequence ID" value="MBB3893050.1"/>
    <property type="molecule type" value="Genomic_DNA"/>
</dbReference>
<dbReference type="GO" id="GO:0022857">
    <property type="term" value="F:transmembrane transporter activity"/>
    <property type="evidence" value="ECO:0007669"/>
    <property type="project" value="InterPro"/>
</dbReference>
<evidence type="ECO:0000256" key="2">
    <source>
        <dbReference type="ARBA" id="ARBA00022448"/>
    </source>
</evidence>
<dbReference type="Pfam" id="PF25975">
    <property type="entry name" value="CzcB_C"/>
    <property type="match status" value="1"/>
</dbReference>
<organism evidence="4 5">
    <name type="scientific">Phenylobacterium haematophilum</name>
    <dbReference type="NCBI Taxonomy" id="98513"/>
    <lineage>
        <taxon>Bacteria</taxon>
        <taxon>Pseudomonadati</taxon>
        <taxon>Pseudomonadota</taxon>
        <taxon>Alphaproteobacteria</taxon>
        <taxon>Caulobacterales</taxon>
        <taxon>Caulobacteraceae</taxon>
        <taxon>Phenylobacterium</taxon>
    </lineage>
</organism>
<keyword evidence="2" id="KW-0813">Transport</keyword>
<evidence type="ECO:0000256" key="1">
    <source>
        <dbReference type="ARBA" id="ARBA00009477"/>
    </source>
</evidence>
<comment type="caution">
    <text evidence="4">The sequence shown here is derived from an EMBL/GenBank/DDBJ whole genome shotgun (WGS) entry which is preliminary data.</text>
</comment>
<sequence>MLLDKRNLLTGGAIALALAAGYGLATFRAAPADARGEETHDEEKDGEEGFIALPADQAAAAGVAVVTVGRGGGSDIRLTGRVEAAPHARAVVAAPVSGVVERVLLSPGAQVAAGGGVVVIRSADGASVRAEAAAAAAEAQAARAALAREDRLLKAGVTAQQDWEAVRAASVRASAQAAAAQARAAASGSPGAGGQATLRSPIAGLVTSVQVAPGGFVAQGATVAEVSNPERLEVVFNVPADSAAKLAVGAPLKLIGPDGREASAQIVGIAPLSQLATGAAIVRARPTSGALTPGAAVSAQVPADGKGLPSVPSEAVQTVEGRQVVFVAEKDGFRARSVTAGRSGGGQTQIVAGLKGDERVAGRGAFVLKAELAKGEAEHGH</sequence>
<dbReference type="Gene3D" id="2.40.420.20">
    <property type="match status" value="1"/>
</dbReference>
<dbReference type="AlphaFoldDB" id="A0A840A660"/>
<dbReference type="GO" id="GO:0016020">
    <property type="term" value="C:membrane"/>
    <property type="evidence" value="ECO:0007669"/>
    <property type="project" value="InterPro"/>
</dbReference>
<keyword evidence="5" id="KW-1185">Reference proteome</keyword>
<dbReference type="Proteomes" id="UP000530564">
    <property type="component" value="Unassembled WGS sequence"/>
</dbReference>
<reference evidence="4 5" key="1">
    <citation type="submission" date="2020-08" db="EMBL/GenBank/DDBJ databases">
        <title>Genomic Encyclopedia of Type Strains, Phase IV (KMG-IV): sequencing the most valuable type-strain genomes for metagenomic binning, comparative biology and taxonomic classification.</title>
        <authorList>
            <person name="Goeker M."/>
        </authorList>
    </citation>
    <scope>NUCLEOTIDE SEQUENCE [LARGE SCALE GENOMIC DNA]</scope>
    <source>
        <strain evidence="4 5">DSM 21793</strain>
    </source>
</reference>